<dbReference type="Pfam" id="PF07969">
    <property type="entry name" value="Amidohydro_3"/>
    <property type="match status" value="1"/>
</dbReference>
<dbReference type="InterPro" id="IPR032466">
    <property type="entry name" value="Metal_Hydrolase"/>
</dbReference>
<dbReference type="PANTHER" id="PTHR22642:SF2">
    <property type="entry name" value="PROTEIN LONG AFTER FAR-RED 3"/>
    <property type="match status" value="1"/>
</dbReference>
<dbReference type="Gene3D" id="3.20.20.140">
    <property type="entry name" value="Metal-dependent hydrolases"/>
    <property type="match status" value="1"/>
</dbReference>
<organism evidence="2 3">
    <name type="scientific">Gordonia soli NBRC 108243</name>
    <dbReference type="NCBI Taxonomy" id="1223545"/>
    <lineage>
        <taxon>Bacteria</taxon>
        <taxon>Bacillati</taxon>
        <taxon>Actinomycetota</taxon>
        <taxon>Actinomycetes</taxon>
        <taxon>Mycobacteriales</taxon>
        <taxon>Gordoniaceae</taxon>
        <taxon>Gordonia</taxon>
    </lineage>
</organism>
<dbReference type="InterPro" id="IPR013108">
    <property type="entry name" value="Amidohydro_3"/>
</dbReference>
<dbReference type="SUPFAM" id="SSF51556">
    <property type="entry name" value="Metallo-dependent hydrolases"/>
    <property type="match status" value="1"/>
</dbReference>
<feature type="domain" description="Amidohydrolase 3" evidence="1">
    <location>
        <begin position="66"/>
        <end position="488"/>
    </location>
</feature>
<dbReference type="EMBL" id="BANX01000014">
    <property type="protein sequence ID" value="GAC68189.1"/>
    <property type="molecule type" value="Genomic_DNA"/>
</dbReference>
<dbReference type="AlphaFoldDB" id="M0QIB1"/>
<dbReference type="OrthoDB" id="3173428at2"/>
<gene>
    <name evidence="2" type="ORF">GS4_14_00180</name>
</gene>
<dbReference type="Proteomes" id="UP000011666">
    <property type="component" value="Unassembled WGS sequence"/>
</dbReference>
<proteinExistence type="predicted"/>
<comment type="caution">
    <text evidence="2">The sequence shown here is derived from an EMBL/GenBank/DDBJ whole genome shotgun (WGS) entry which is preliminary data.</text>
</comment>
<dbReference type="RefSeq" id="WP_007620127.1">
    <property type="nucleotide sequence ID" value="NZ_BANX01000014.1"/>
</dbReference>
<dbReference type="PANTHER" id="PTHR22642">
    <property type="entry name" value="IMIDAZOLONEPROPIONASE"/>
    <property type="match status" value="1"/>
</dbReference>
<accession>M0QIB1</accession>
<keyword evidence="3" id="KW-1185">Reference proteome</keyword>
<dbReference type="STRING" id="1223545.GS4_14_00180"/>
<dbReference type="eggNOG" id="COG1574">
    <property type="taxonomic scope" value="Bacteria"/>
</dbReference>
<protein>
    <recommendedName>
        <fullName evidence="1">Amidohydrolase 3 domain-containing protein</fullName>
    </recommendedName>
</protein>
<name>M0QIB1_9ACTN</name>
<evidence type="ECO:0000259" key="1">
    <source>
        <dbReference type="Pfam" id="PF07969"/>
    </source>
</evidence>
<sequence length="490" mass="51576">MSATGATRPSIRTGGPAPRQVVIDDADLGWPDGRRGRVRVSARDGDAVVESVDPMGPTGVAPMGEVLHAGGNAVLPAFTDHHLHLHAMAAADSSTDCGPGSVRDVGELGLALRTAETDTHGWIRGTGYFESVAGDLTRHEVDRLRCEHPVRIQHRSGALWMLNTVALTRCGITDRAHPGVEVDADGRPTGRIWRADAWLRTRLPVAEPPALGGVGARLRASGIAEVTDATPDLGARRLRSLISAVDRGDLTGRLHLLGVGIGHTVQHPRITLGPYKIIIADSDPPALDDLCELIAAAHAADRPVAVHCVSRVGLALLIAAWHIVGARPGDRIEHAALVPADTLRSLAGLGVVVVTQPGFLAHRGDDFLSGTEPAEHQDLYRCGALLAAGIPVALSSDAPYGPLNPWTTIAAAVARTTPRGHRVGTADESVDVIRALGLHSAPASEPGGRPRRIRPGARADLMVLDRPLREVVRAPADVRVVATVIDGQLR</sequence>
<dbReference type="Gene3D" id="3.10.310.70">
    <property type="match status" value="1"/>
</dbReference>
<reference evidence="2 3" key="1">
    <citation type="submission" date="2013-01" db="EMBL/GenBank/DDBJ databases">
        <title>Whole genome shotgun sequence of Gordonia soli NBRC 108243.</title>
        <authorList>
            <person name="Isaki-Nakamura S."/>
            <person name="Hosoyama A."/>
            <person name="Tsuchikane K."/>
            <person name="Ando Y."/>
            <person name="Baba S."/>
            <person name="Ohji S."/>
            <person name="Hamada M."/>
            <person name="Tamura T."/>
            <person name="Yamazoe A."/>
            <person name="Yamazaki S."/>
            <person name="Fujita N."/>
        </authorList>
    </citation>
    <scope>NUCLEOTIDE SEQUENCE [LARGE SCALE GENOMIC DNA]</scope>
    <source>
        <strain evidence="2 3">NBRC 108243</strain>
    </source>
</reference>
<evidence type="ECO:0000313" key="2">
    <source>
        <dbReference type="EMBL" id="GAC68189.1"/>
    </source>
</evidence>
<evidence type="ECO:0000313" key="3">
    <source>
        <dbReference type="Proteomes" id="UP000011666"/>
    </source>
</evidence>